<dbReference type="PANTHER" id="PTHR24388">
    <property type="entry name" value="ZINC FINGER PROTEIN"/>
    <property type="match status" value="1"/>
</dbReference>
<keyword evidence="5" id="KW-0539">Nucleus</keyword>
<feature type="compositionally biased region" description="Polar residues" evidence="7">
    <location>
        <begin position="668"/>
        <end position="696"/>
    </location>
</feature>
<evidence type="ECO:0000256" key="7">
    <source>
        <dbReference type="SAM" id="MobiDB-lite"/>
    </source>
</evidence>
<accession>A0A8C5CLZ8</accession>
<feature type="compositionally biased region" description="Polar residues" evidence="7">
    <location>
        <begin position="634"/>
        <end position="649"/>
    </location>
</feature>
<dbReference type="InterPro" id="IPR013087">
    <property type="entry name" value="Znf_C2H2_type"/>
</dbReference>
<feature type="region of interest" description="Disordered" evidence="7">
    <location>
        <begin position="630"/>
        <end position="649"/>
    </location>
</feature>
<name>A0A8C5CLZ8_GADMO</name>
<evidence type="ECO:0000256" key="6">
    <source>
        <dbReference type="PROSITE-ProRule" id="PRU00042"/>
    </source>
</evidence>
<keyword evidence="3 6" id="KW-0863">Zinc-finger</keyword>
<dbReference type="PROSITE" id="PS50157">
    <property type="entry name" value="ZINC_FINGER_C2H2_2"/>
    <property type="match status" value="1"/>
</dbReference>
<feature type="domain" description="C2H2-type" evidence="8">
    <location>
        <begin position="101"/>
        <end position="129"/>
    </location>
</feature>
<evidence type="ECO:0000256" key="2">
    <source>
        <dbReference type="ARBA" id="ARBA00022737"/>
    </source>
</evidence>
<protein>
    <recommendedName>
        <fullName evidence="8">C2H2-type domain-containing protein</fullName>
    </recommendedName>
</protein>
<dbReference type="InterPro" id="IPR036236">
    <property type="entry name" value="Znf_C2H2_sf"/>
</dbReference>
<dbReference type="SUPFAM" id="SSF57667">
    <property type="entry name" value="beta-beta-alpha zinc fingers"/>
    <property type="match status" value="1"/>
</dbReference>
<keyword evidence="2" id="KW-0677">Repeat</keyword>
<sequence>MNPLLWSNLQTEHKQLIMNHVKYPKGPESLLHRQDSLDLNGLLTSPKVLYCEKCGFASTQTEDFENHMREHGTPFYCFYCNHVSYSKKELEIHLLQHKFPFRCQFCGHGYMRRAHLLKHIQRWHSKDAGPELNHAQTTLPETLSLSTAFAPGVHRTSVPTVKVRIPVPVARNDHGIKGRQHSKRVDLNVIHAPKLSSELMSPGKNFVQHNMALTVPLPEEVSIPAGCVVELIEVKTVNGTKELKLRLVSQQENKSVLDDTVLPHSASVNPLSSAVNHQHLLKLGNAEKSSVNRRIYTAKDVHVERPATYQTIAAQTALNTFQRGMSGTKRTLKESLIRNVDIPYALPTKVPRITVYPTRQDVDAPITQTVTLKPRTEYPTPVITGRVAKEISSAAIPASKGTLSSCKPTHRENNTVVECTAFPPELQVAVKEEPNDPGNKTTATPEIKQEPLKRNDQTRRSTTSPSISSSVSTTALASTTTQIFSECKRENVAVDSTILMTMLKRPGSILLDPESTKKTKMEDNLSPHKSSIWSASGPGCNRRFEAFPVISSVFSLSQQQDEVQSSIRPLVKELRGIVMRKESPSVQVSADRTEIRGAITEPKEEVESTIHCVPKDKKDNAGTGKGLLTEGSCDVTSPPSKHCSQQTQTQAKTYYVKEETSSTKGKDGNQNNQIPTTQREPLTAQQQACINNTPNISPVAGDSQGHLPQSAFRREDSSSKFLTVSLERMQMDFWTKKIPKLSKTRIPSPVRGLCHKAFLYPAPGPNQPVVVLNHPKPIVPKRTEVDHLSEPLVSTEVLPKCQILKMRLSKVMGEKYEVIGCTVGFFP</sequence>
<evidence type="ECO:0000259" key="8">
    <source>
        <dbReference type="PROSITE" id="PS50157"/>
    </source>
</evidence>
<dbReference type="Gene3D" id="3.30.160.60">
    <property type="entry name" value="Classic Zinc Finger"/>
    <property type="match status" value="1"/>
</dbReference>
<reference evidence="9" key="1">
    <citation type="submission" date="2025-08" db="UniProtKB">
        <authorList>
            <consortium name="Ensembl"/>
        </authorList>
    </citation>
    <scope>IDENTIFICATION</scope>
</reference>
<feature type="region of interest" description="Disordered" evidence="7">
    <location>
        <begin position="656"/>
        <end position="714"/>
    </location>
</feature>
<evidence type="ECO:0000256" key="3">
    <source>
        <dbReference type="ARBA" id="ARBA00022771"/>
    </source>
</evidence>
<evidence type="ECO:0000256" key="1">
    <source>
        <dbReference type="ARBA" id="ARBA00022723"/>
    </source>
</evidence>
<dbReference type="InterPro" id="IPR050527">
    <property type="entry name" value="Snail/Krueppel_Znf"/>
</dbReference>
<dbReference type="OMA" id="VMGCTVR"/>
<dbReference type="AlphaFoldDB" id="A0A8C5CLZ8"/>
<keyword evidence="1" id="KW-0479">Metal-binding</keyword>
<feature type="compositionally biased region" description="Basic and acidic residues" evidence="7">
    <location>
        <begin position="656"/>
        <end position="667"/>
    </location>
</feature>
<dbReference type="SMART" id="SM00355">
    <property type="entry name" value="ZnF_C2H2"/>
    <property type="match status" value="3"/>
</dbReference>
<organism evidence="9 10">
    <name type="scientific">Gadus morhua</name>
    <name type="common">Atlantic cod</name>
    <dbReference type="NCBI Taxonomy" id="8049"/>
    <lineage>
        <taxon>Eukaryota</taxon>
        <taxon>Metazoa</taxon>
        <taxon>Chordata</taxon>
        <taxon>Craniata</taxon>
        <taxon>Vertebrata</taxon>
        <taxon>Euteleostomi</taxon>
        <taxon>Actinopterygii</taxon>
        <taxon>Neopterygii</taxon>
        <taxon>Teleostei</taxon>
        <taxon>Neoteleostei</taxon>
        <taxon>Acanthomorphata</taxon>
        <taxon>Zeiogadaria</taxon>
        <taxon>Gadariae</taxon>
        <taxon>Gadiformes</taxon>
        <taxon>Gadoidei</taxon>
        <taxon>Gadidae</taxon>
        <taxon>Gadus</taxon>
    </lineage>
</organism>
<feature type="region of interest" description="Disordered" evidence="7">
    <location>
        <begin position="428"/>
        <end position="475"/>
    </location>
</feature>
<reference evidence="9" key="2">
    <citation type="submission" date="2025-09" db="UniProtKB">
        <authorList>
            <consortium name="Ensembl"/>
        </authorList>
    </citation>
    <scope>IDENTIFICATION</scope>
</reference>
<dbReference type="PANTHER" id="PTHR24388:SF89">
    <property type="entry name" value="ZINC FINGER PROTEIN 518B"/>
    <property type="match status" value="1"/>
</dbReference>
<evidence type="ECO:0000256" key="5">
    <source>
        <dbReference type="ARBA" id="ARBA00023242"/>
    </source>
</evidence>
<dbReference type="Proteomes" id="UP000694546">
    <property type="component" value="Chromosome 10"/>
</dbReference>
<dbReference type="PROSITE" id="PS00028">
    <property type="entry name" value="ZINC_FINGER_C2H2_1"/>
    <property type="match status" value="1"/>
</dbReference>
<keyword evidence="10" id="KW-1185">Reference proteome</keyword>
<evidence type="ECO:0000256" key="4">
    <source>
        <dbReference type="ARBA" id="ARBA00022833"/>
    </source>
</evidence>
<dbReference type="GeneTree" id="ENSGT00940000160595"/>
<evidence type="ECO:0000313" key="9">
    <source>
        <dbReference type="Ensembl" id="ENSGMOP00000060276.1"/>
    </source>
</evidence>
<dbReference type="Ensembl" id="ENSGMOT00000075211.1">
    <property type="protein sequence ID" value="ENSGMOP00000060276.1"/>
    <property type="gene ID" value="ENSGMOG00000031231.1"/>
</dbReference>
<keyword evidence="4" id="KW-0862">Zinc</keyword>
<evidence type="ECO:0000313" key="10">
    <source>
        <dbReference type="Proteomes" id="UP000694546"/>
    </source>
</evidence>
<proteinExistence type="predicted"/>
<feature type="compositionally biased region" description="Basic and acidic residues" evidence="7">
    <location>
        <begin position="447"/>
        <end position="459"/>
    </location>
</feature>
<feature type="compositionally biased region" description="Low complexity" evidence="7">
    <location>
        <begin position="460"/>
        <end position="475"/>
    </location>
</feature>
<dbReference type="GO" id="GO:0008270">
    <property type="term" value="F:zinc ion binding"/>
    <property type="evidence" value="ECO:0007669"/>
    <property type="project" value="UniProtKB-KW"/>
</dbReference>